<organism evidence="1 2">
    <name type="scientific">Mycteria americana</name>
    <name type="common">Wood stork</name>
    <dbReference type="NCBI Taxonomy" id="33587"/>
    <lineage>
        <taxon>Eukaryota</taxon>
        <taxon>Metazoa</taxon>
        <taxon>Chordata</taxon>
        <taxon>Craniata</taxon>
        <taxon>Vertebrata</taxon>
        <taxon>Euteleostomi</taxon>
        <taxon>Archelosauria</taxon>
        <taxon>Archosauria</taxon>
        <taxon>Dinosauria</taxon>
        <taxon>Saurischia</taxon>
        <taxon>Theropoda</taxon>
        <taxon>Coelurosauria</taxon>
        <taxon>Aves</taxon>
        <taxon>Neognathae</taxon>
        <taxon>Neoaves</taxon>
        <taxon>Aequornithes</taxon>
        <taxon>Ciconiiformes</taxon>
        <taxon>Ciconiidae</taxon>
        <taxon>Mycteria</taxon>
    </lineage>
</organism>
<accession>A0AAN7S1J6</accession>
<dbReference type="AlphaFoldDB" id="A0AAN7S1J6"/>
<proteinExistence type="predicted"/>
<reference evidence="1 2" key="1">
    <citation type="journal article" date="2023" name="J. Hered.">
        <title>Chromosome-level genome of the wood stork (Mycteria americana) provides insight into avian chromosome evolution.</title>
        <authorList>
            <person name="Flamio R. Jr."/>
            <person name="Ramstad K.M."/>
        </authorList>
    </citation>
    <scope>NUCLEOTIDE SEQUENCE [LARGE SCALE GENOMIC DNA]</scope>
    <source>
        <strain evidence="1">JAX WOST 10</strain>
    </source>
</reference>
<keyword evidence="2" id="KW-1185">Reference proteome</keyword>
<comment type="caution">
    <text evidence="1">The sequence shown here is derived from an EMBL/GenBank/DDBJ whole genome shotgun (WGS) entry which is preliminary data.</text>
</comment>
<dbReference type="EMBL" id="JAUNZN010000001">
    <property type="protein sequence ID" value="KAK4828814.1"/>
    <property type="molecule type" value="Genomic_DNA"/>
</dbReference>
<name>A0AAN7S1J6_MYCAM</name>
<protein>
    <submittedName>
        <fullName evidence="1">Uncharacterized protein</fullName>
    </submittedName>
</protein>
<evidence type="ECO:0000313" key="1">
    <source>
        <dbReference type="EMBL" id="KAK4828814.1"/>
    </source>
</evidence>
<evidence type="ECO:0000313" key="2">
    <source>
        <dbReference type="Proteomes" id="UP001333110"/>
    </source>
</evidence>
<dbReference type="PANTHER" id="PTHR33332">
    <property type="entry name" value="REVERSE TRANSCRIPTASE DOMAIN-CONTAINING PROTEIN"/>
    <property type="match status" value="1"/>
</dbReference>
<gene>
    <name evidence="1" type="ORF">QYF61_000871</name>
</gene>
<dbReference type="Proteomes" id="UP001333110">
    <property type="component" value="Unassembled WGS sequence"/>
</dbReference>
<sequence length="170" mass="19533">MGQQCHILWGDLLVAFQYLKGACKKNRERLFTRACSYRTRGNSFKLKEGTFRLAIRKNFFMVRVVRLEQVNQRSCGCPIIGSRQDQYVLKDVFRTPRSQRPGERLEQGRYTVGRCILGVLVDTKLNIRQQCALAVKKGNGILGCIRQSVASMLREVILLLYSALVRPHLE</sequence>